<proteinExistence type="predicted"/>
<protein>
    <submittedName>
        <fullName evidence="1">RCG22777</fullName>
    </submittedName>
</protein>
<dbReference type="EMBL" id="CH474007">
    <property type="protein sequence ID" value="EDL83258.1"/>
    <property type="molecule type" value="Genomic_DNA"/>
</dbReference>
<accession>A6JYL7</accession>
<name>A6JYL7_RAT</name>
<reference evidence="1 2" key="1">
    <citation type="submission" date="2005-09" db="EMBL/GenBank/DDBJ databases">
        <authorList>
            <person name="Mural R.J."/>
            <person name="Li P.W."/>
            <person name="Adams M.D."/>
            <person name="Amanatides P.G."/>
            <person name="Baden-Tillson H."/>
            <person name="Barnstead M."/>
            <person name="Chin S.H."/>
            <person name="Dew I."/>
            <person name="Evans C.A."/>
            <person name="Ferriera S."/>
            <person name="Flanigan M."/>
            <person name="Fosler C."/>
            <person name="Glodek A."/>
            <person name="Gu Z."/>
            <person name="Holt R.A."/>
            <person name="Jennings D."/>
            <person name="Kraft C.L."/>
            <person name="Lu F."/>
            <person name="Nguyen T."/>
            <person name="Nusskern D.R."/>
            <person name="Pfannkoch C.M."/>
            <person name="Sitter C."/>
            <person name="Sutton G.G."/>
            <person name="Venter J.C."/>
            <person name="Wang Z."/>
            <person name="Woodage T."/>
            <person name="Zheng X.H."/>
            <person name="Zhong F."/>
        </authorList>
    </citation>
    <scope>NUCLEOTIDE SEQUENCE [LARGE SCALE GENOMIC DNA]</scope>
    <source>
        <strain>BN</strain>
        <strain evidence="2">Sprague-Dawley</strain>
    </source>
</reference>
<dbReference type="AlphaFoldDB" id="A6JYL7"/>
<sequence length="46" mass="5009">MTASSGGNINFGYQKCSNFCLNATIAKKKRIVKYACCNSHSFCNAL</sequence>
<organism evidence="1 2">
    <name type="scientific">Rattus norvegicus</name>
    <name type="common">Rat</name>
    <dbReference type="NCBI Taxonomy" id="10116"/>
    <lineage>
        <taxon>Eukaryota</taxon>
        <taxon>Metazoa</taxon>
        <taxon>Chordata</taxon>
        <taxon>Craniata</taxon>
        <taxon>Vertebrata</taxon>
        <taxon>Euteleostomi</taxon>
        <taxon>Mammalia</taxon>
        <taxon>Eutheria</taxon>
        <taxon>Euarchontoglires</taxon>
        <taxon>Glires</taxon>
        <taxon>Rodentia</taxon>
        <taxon>Myomorpha</taxon>
        <taxon>Muroidea</taxon>
        <taxon>Muridae</taxon>
        <taxon>Murinae</taxon>
        <taxon>Rattus</taxon>
    </lineage>
</organism>
<dbReference type="Proteomes" id="UP000234681">
    <property type="component" value="Chromosome 8"/>
</dbReference>
<evidence type="ECO:0000313" key="1">
    <source>
        <dbReference type="EMBL" id="EDL83258.1"/>
    </source>
</evidence>
<evidence type="ECO:0000313" key="2">
    <source>
        <dbReference type="Proteomes" id="UP000234681"/>
    </source>
</evidence>
<gene>
    <name evidence="1" type="ORF">rCG_22777</name>
</gene>